<evidence type="ECO:0000313" key="7">
    <source>
        <dbReference type="EMBL" id="EKU46142.1"/>
    </source>
</evidence>
<dbReference type="OrthoDB" id="2112130at2"/>
<dbReference type="NCBIfam" id="NF009641">
    <property type="entry name" value="PRK13169.1-2"/>
    <property type="match status" value="1"/>
</dbReference>
<accession>K9AU65</accession>
<keyword evidence="8" id="KW-1185">Reference proteome</keyword>
<organism evidence="7 8">
    <name type="scientific">Staphylococcus massiliensis S46</name>
    <dbReference type="NCBI Taxonomy" id="1229783"/>
    <lineage>
        <taxon>Bacteria</taxon>
        <taxon>Bacillati</taxon>
        <taxon>Bacillota</taxon>
        <taxon>Bacilli</taxon>
        <taxon>Bacillales</taxon>
        <taxon>Staphylococcaceae</taxon>
        <taxon>Staphylococcus</taxon>
    </lineage>
</organism>
<gene>
    <name evidence="7" type="ORF">C273_09904</name>
</gene>
<proteinExistence type="predicted"/>
<comment type="caution">
    <text evidence="7">The sequence shown here is derived from an EMBL/GenBank/DDBJ whole genome shotgun (WGS) entry which is preliminary data.</text>
</comment>
<reference evidence="7 8" key="1">
    <citation type="journal article" date="2013" name="Genome Announc.">
        <title>Genome Sequence of Staphylococcus massiliensis Strain S46, Isolated from the Surface of Healthy Human Skin.</title>
        <authorList>
            <person name="Srivastav R."/>
            <person name="Singh A."/>
            <person name="Jangir P.K."/>
            <person name="Kumari C."/>
            <person name="Muduli S."/>
            <person name="Sharma R."/>
        </authorList>
    </citation>
    <scope>NUCLEOTIDE SEQUENCE [LARGE SCALE GENOMIC DNA]</scope>
    <source>
        <strain evidence="7 8">S46</strain>
    </source>
</reference>
<dbReference type="RefSeq" id="WP_009384545.1">
    <property type="nucleotide sequence ID" value="NZ_AMSQ01000020.1"/>
</dbReference>
<dbReference type="EMBL" id="AMSQ01000020">
    <property type="protein sequence ID" value="EKU46142.1"/>
    <property type="molecule type" value="Genomic_DNA"/>
</dbReference>
<dbReference type="Pfam" id="PF06156">
    <property type="entry name" value="YabA"/>
    <property type="match status" value="1"/>
</dbReference>
<keyword evidence="1" id="KW-0963">Cytoplasm</keyword>
<evidence type="ECO:0000313" key="8">
    <source>
        <dbReference type="Proteomes" id="UP000009885"/>
    </source>
</evidence>
<feature type="coiled-coil region" evidence="6">
    <location>
        <begin position="3"/>
        <end position="58"/>
    </location>
</feature>
<keyword evidence="5" id="KW-0236">DNA replication inhibitor</keyword>
<keyword evidence="6" id="KW-0175">Coiled coil</keyword>
<dbReference type="Proteomes" id="UP000009885">
    <property type="component" value="Unassembled WGS sequence"/>
</dbReference>
<evidence type="ECO:0000256" key="2">
    <source>
        <dbReference type="ARBA" id="ARBA00022705"/>
    </source>
</evidence>
<evidence type="ECO:0000256" key="3">
    <source>
        <dbReference type="ARBA" id="ARBA00022723"/>
    </source>
</evidence>
<evidence type="ECO:0000256" key="6">
    <source>
        <dbReference type="SAM" id="Coils"/>
    </source>
</evidence>
<keyword evidence="4" id="KW-0862">Zinc</keyword>
<dbReference type="AlphaFoldDB" id="K9AU65"/>
<keyword evidence="3" id="KW-0479">Metal-binding</keyword>
<dbReference type="STRING" id="1229783.C273_09904"/>
<name>K9AU65_9STAP</name>
<sequence>MDRSELFERLTNMERHVTELNEDMQTLKSLAVELVEENVSLQLENDNLKMLIDKEERKDHDTSNGTVKKPLQSKENLAMLYKEGFHICRGELFGKHRKGEDCLFCLNVLSEQ</sequence>
<evidence type="ECO:0000256" key="5">
    <source>
        <dbReference type="ARBA" id="ARBA00022880"/>
    </source>
</evidence>
<dbReference type="InterPro" id="IPR010377">
    <property type="entry name" value="YabA"/>
</dbReference>
<dbReference type="GO" id="GO:0046872">
    <property type="term" value="F:metal ion binding"/>
    <property type="evidence" value="ECO:0007669"/>
    <property type="project" value="UniProtKB-KW"/>
</dbReference>
<dbReference type="PIRSF" id="PIRSF021439">
    <property type="entry name" value="DUF972"/>
    <property type="match status" value="1"/>
</dbReference>
<dbReference type="GO" id="GO:0008156">
    <property type="term" value="P:negative regulation of DNA replication"/>
    <property type="evidence" value="ECO:0007669"/>
    <property type="project" value="UniProtKB-KW"/>
</dbReference>
<protein>
    <submittedName>
        <fullName evidence="7">DNA replication initiation control protein YabA</fullName>
    </submittedName>
</protein>
<dbReference type="GO" id="GO:0006260">
    <property type="term" value="P:DNA replication"/>
    <property type="evidence" value="ECO:0007669"/>
    <property type="project" value="UniProtKB-KW"/>
</dbReference>
<evidence type="ECO:0000256" key="4">
    <source>
        <dbReference type="ARBA" id="ARBA00022833"/>
    </source>
</evidence>
<dbReference type="eggNOG" id="COG4467">
    <property type="taxonomic scope" value="Bacteria"/>
</dbReference>
<dbReference type="PATRIC" id="fig|1229783.3.peg.1978"/>
<evidence type="ECO:0000256" key="1">
    <source>
        <dbReference type="ARBA" id="ARBA00022490"/>
    </source>
</evidence>
<keyword evidence="2" id="KW-0235">DNA replication</keyword>